<dbReference type="AlphaFoldDB" id="A0A023G3T1"/>
<proteinExistence type="evidence at transcript level"/>
<dbReference type="PANTHER" id="PTHR33198:SF20">
    <property type="entry name" value="RETROTRANSPOSON GAG DOMAIN-CONTAINING PROTEIN"/>
    <property type="match status" value="1"/>
</dbReference>
<evidence type="ECO:0000313" key="1">
    <source>
        <dbReference type="EMBL" id="JAC28412.1"/>
    </source>
</evidence>
<accession>A0A023G3T1</accession>
<reference evidence="1" key="1">
    <citation type="submission" date="2014-03" db="EMBL/GenBank/DDBJ databases">
        <title>The sialotranscriptome of Amblyomma triste, Amblyomma parvum and Amblyomma cajennense ticks, uncovered by 454-based RNA-seq.</title>
        <authorList>
            <person name="Garcia G.R."/>
            <person name="Gardinassi L.G."/>
            <person name="Ribeiro J.M."/>
            <person name="Anatriello E."/>
            <person name="Ferreira B.R."/>
            <person name="Moreira H.N."/>
            <person name="Mafra C."/>
            <person name="Olegario M.M."/>
            <person name="Szabo P.J."/>
            <person name="Miranda-Santos I.K."/>
            <person name="Maruyama S.R."/>
        </authorList>
    </citation>
    <scope>NUCLEOTIDE SEQUENCE</scope>
    <source>
        <strain evidence="1">Mato Grasso do Sul</strain>
        <tissue evidence="1">Salivary glands</tissue>
    </source>
</reference>
<dbReference type="PANTHER" id="PTHR33198">
    <property type="entry name" value="ANK_REP_REGION DOMAIN-CONTAINING PROTEIN-RELATED"/>
    <property type="match status" value="1"/>
</dbReference>
<name>A0A023G3T1_AMBTT</name>
<dbReference type="EMBL" id="GBBM01007006">
    <property type="protein sequence ID" value="JAC28412.1"/>
    <property type="molecule type" value="mRNA"/>
</dbReference>
<sequence>MSFSGLQPPPPFRGVMEAAFLASGASTRYLHTSANRRGLSCQRIFYTLSPSSPSAPTAAASHSGDDAIFILATHYKSSVNVIAARHRFHCRVQTAGEIAYEYIAALRSLVGDCGFGSFADIIRDQLVKTISHYFSNRHLLLDSVALDSASKLPVKQRSCQKRSLQ</sequence>
<organism evidence="1">
    <name type="scientific">Amblyomma triste</name>
    <name type="common">Neotropical tick</name>
    <dbReference type="NCBI Taxonomy" id="251400"/>
    <lineage>
        <taxon>Eukaryota</taxon>
        <taxon>Metazoa</taxon>
        <taxon>Ecdysozoa</taxon>
        <taxon>Arthropoda</taxon>
        <taxon>Chelicerata</taxon>
        <taxon>Arachnida</taxon>
        <taxon>Acari</taxon>
        <taxon>Parasitiformes</taxon>
        <taxon>Ixodida</taxon>
        <taxon>Ixodoidea</taxon>
        <taxon>Ixodidae</taxon>
        <taxon>Amblyomminae</taxon>
        <taxon>Amblyomma</taxon>
    </lineage>
</organism>
<protein>
    <submittedName>
        <fullName evidence="1">Uncharacterized protein</fullName>
    </submittedName>
</protein>